<evidence type="ECO:0000313" key="1">
    <source>
        <dbReference type="EMBL" id="VDL73033.1"/>
    </source>
</evidence>
<dbReference type="WBParaSite" id="NBR_0000944301-mRNA-1">
    <property type="protein sequence ID" value="NBR_0000944301-mRNA-1"/>
    <property type="gene ID" value="NBR_0000944301"/>
</dbReference>
<accession>A0A0N4Y1F0</accession>
<keyword evidence="2" id="KW-1185">Reference proteome</keyword>
<gene>
    <name evidence="1" type="ORF">NBR_LOCUS9444</name>
</gene>
<name>A0A0N4Y1F0_NIPBR</name>
<dbReference type="EMBL" id="UYSL01020143">
    <property type="protein sequence ID" value="VDL73033.1"/>
    <property type="molecule type" value="Genomic_DNA"/>
</dbReference>
<evidence type="ECO:0000313" key="3">
    <source>
        <dbReference type="WBParaSite" id="NBR_0000944301-mRNA-1"/>
    </source>
</evidence>
<proteinExistence type="predicted"/>
<reference evidence="3" key="1">
    <citation type="submission" date="2017-02" db="UniProtKB">
        <authorList>
            <consortium name="WormBaseParasite"/>
        </authorList>
    </citation>
    <scope>IDENTIFICATION</scope>
</reference>
<organism evidence="3">
    <name type="scientific">Nippostrongylus brasiliensis</name>
    <name type="common">Rat hookworm</name>
    <dbReference type="NCBI Taxonomy" id="27835"/>
    <lineage>
        <taxon>Eukaryota</taxon>
        <taxon>Metazoa</taxon>
        <taxon>Ecdysozoa</taxon>
        <taxon>Nematoda</taxon>
        <taxon>Chromadorea</taxon>
        <taxon>Rhabditida</taxon>
        <taxon>Rhabditina</taxon>
        <taxon>Rhabditomorpha</taxon>
        <taxon>Strongyloidea</taxon>
        <taxon>Heligmosomidae</taxon>
        <taxon>Nippostrongylus</taxon>
    </lineage>
</organism>
<reference evidence="1 2" key="2">
    <citation type="submission" date="2018-11" db="EMBL/GenBank/DDBJ databases">
        <authorList>
            <consortium name="Pathogen Informatics"/>
        </authorList>
    </citation>
    <scope>NUCLEOTIDE SEQUENCE [LARGE SCALE GENOMIC DNA]</scope>
</reference>
<evidence type="ECO:0000313" key="2">
    <source>
        <dbReference type="Proteomes" id="UP000271162"/>
    </source>
</evidence>
<dbReference type="Proteomes" id="UP000271162">
    <property type="component" value="Unassembled WGS sequence"/>
</dbReference>
<dbReference type="AlphaFoldDB" id="A0A0N4Y1F0"/>
<sequence length="117" mass="13257">MVCGVLVPKKPGSVRAPECKISVFGNLMLQKKTYCTDGVQAFLLSCPREATYTVADSLRFTAYERVPHRLRRRAFVIYALSKYPRGSLPEFECSIGMWKLSSQGPERRRASRPVTLK</sequence>
<protein>
    <submittedName>
        <fullName evidence="1 3">Uncharacterized protein</fullName>
    </submittedName>
</protein>